<dbReference type="WBParaSite" id="PgR050X_g023_t01">
    <property type="protein sequence ID" value="PgR050X_g023_t01"/>
    <property type="gene ID" value="PgR050X_g023"/>
</dbReference>
<protein>
    <submittedName>
        <fullName evidence="2">Uncharacterized protein</fullName>
    </submittedName>
</protein>
<name>A0A915BP88_PARUN</name>
<dbReference type="AlphaFoldDB" id="A0A915BP88"/>
<evidence type="ECO:0000313" key="1">
    <source>
        <dbReference type="Proteomes" id="UP000887569"/>
    </source>
</evidence>
<accession>A0A915BP88</accession>
<dbReference type="Proteomes" id="UP000887569">
    <property type="component" value="Unplaced"/>
</dbReference>
<proteinExistence type="predicted"/>
<sequence>MRRSQSAQQIFHRNFVSITSGHLIFQGNMERRMLVSTLRTVFSFLLKKKKRQRNTNELGTSPHHRLLNIQTYKVEVELTHNLTKKKALLLLKNQMHGYN</sequence>
<reference evidence="2" key="1">
    <citation type="submission" date="2022-11" db="UniProtKB">
        <authorList>
            <consortium name="WormBaseParasite"/>
        </authorList>
    </citation>
    <scope>IDENTIFICATION</scope>
</reference>
<evidence type="ECO:0000313" key="2">
    <source>
        <dbReference type="WBParaSite" id="PgR050X_g023_t01"/>
    </source>
</evidence>
<organism evidence="1 2">
    <name type="scientific">Parascaris univalens</name>
    <name type="common">Nematode worm</name>
    <dbReference type="NCBI Taxonomy" id="6257"/>
    <lineage>
        <taxon>Eukaryota</taxon>
        <taxon>Metazoa</taxon>
        <taxon>Ecdysozoa</taxon>
        <taxon>Nematoda</taxon>
        <taxon>Chromadorea</taxon>
        <taxon>Rhabditida</taxon>
        <taxon>Spirurina</taxon>
        <taxon>Ascaridomorpha</taxon>
        <taxon>Ascaridoidea</taxon>
        <taxon>Ascarididae</taxon>
        <taxon>Parascaris</taxon>
    </lineage>
</organism>
<keyword evidence="1" id="KW-1185">Reference proteome</keyword>